<evidence type="ECO:0000313" key="3">
    <source>
        <dbReference type="Proteomes" id="UP000326532"/>
    </source>
</evidence>
<name>A0A5N6DRN3_ASPPA</name>
<reference evidence="2 3" key="1">
    <citation type="submission" date="2019-04" db="EMBL/GenBank/DDBJ databases">
        <title>Fungal friends and foes A comparative genomics study of 23 Aspergillus species from section Flavi.</title>
        <authorList>
            <consortium name="DOE Joint Genome Institute"/>
            <person name="Kjaerbolling I."/>
            <person name="Vesth T.C."/>
            <person name="Frisvad J.C."/>
            <person name="Nybo J.L."/>
            <person name="Theobald S."/>
            <person name="Kildgaard S."/>
            <person name="Petersen T.I."/>
            <person name="Kuo A."/>
            <person name="Sato A."/>
            <person name="Lyhne E.K."/>
            <person name="Kogle M.E."/>
            <person name="Wiebenga A."/>
            <person name="Kun R.S."/>
            <person name="Lubbers R.J."/>
            <person name="Makela M.R."/>
            <person name="Barry K."/>
            <person name="Chovatia M."/>
            <person name="Clum A."/>
            <person name="Daum C."/>
            <person name="Haridas S."/>
            <person name="He G."/>
            <person name="LaButti K."/>
            <person name="Lipzen A."/>
            <person name="Mondo S."/>
            <person name="Pangilinan J."/>
            <person name="Riley R."/>
            <person name="Salamov A."/>
            <person name="Simmons B.A."/>
            <person name="Magnuson J.K."/>
            <person name="Henrissat B."/>
            <person name="Mortensen U.H."/>
            <person name="Larsen T.O."/>
            <person name="De vries R.P."/>
            <person name="Grigoriev I.V."/>
            <person name="Machida M."/>
            <person name="Baker S.E."/>
            <person name="Andersen M.R."/>
        </authorList>
    </citation>
    <scope>NUCLEOTIDE SEQUENCE [LARGE SCALE GENOMIC DNA]</scope>
    <source>
        <strain evidence="2 3">CBS 117618</strain>
    </source>
</reference>
<accession>A0A5N6DRN3</accession>
<dbReference type="Proteomes" id="UP000326532">
    <property type="component" value="Unassembled WGS sequence"/>
</dbReference>
<keyword evidence="1" id="KW-0472">Membrane</keyword>
<sequence length="93" mass="10781">MGSRKTTQISELIGCYAMDALFFVVFSRYVRMISRSRGLRASIHFLLCPRFPLRPIFLKNTVVSTLPDPWLFANVRRSLQAEAIYLDLTYLGY</sequence>
<evidence type="ECO:0000256" key="1">
    <source>
        <dbReference type="SAM" id="Phobius"/>
    </source>
</evidence>
<evidence type="ECO:0000313" key="2">
    <source>
        <dbReference type="EMBL" id="KAB8207808.1"/>
    </source>
</evidence>
<proteinExistence type="predicted"/>
<protein>
    <submittedName>
        <fullName evidence="2">Uncharacterized protein</fullName>
    </submittedName>
</protein>
<organism evidence="2 3">
    <name type="scientific">Aspergillus parasiticus</name>
    <dbReference type="NCBI Taxonomy" id="5067"/>
    <lineage>
        <taxon>Eukaryota</taxon>
        <taxon>Fungi</taxon>
        <taxon>Dikarya</taxon>
        <taxon>Ascomycota</taxon>
        <taxon>Pezizomycotina</taxon>
        <taxon>Eurotiomycetes</taxon>
        <taxon>Eurotiomycetidae</taxon>
        <taxon>Eurotiales</taxon>
        <taxon>Aspergillaceae</taxon>
        <taxon>Aspergillus</taxon>
        <taxon>Aspergillus subgen. Circumdati</taxon>
    </lineage>
</organism>
<keyword evidence="1" id="KW-0812">Transmembrane</keyword>
<keyword evidence="3" id="KW-1185">Reference proteome</keyword>
<gene>
    <name evidence="2" type="ORF">BDV34DRAFT_191244</name>
</gene>
<feature type="transmembrane region" description="Helical" evidence="1">
    <location>
        <begin position="12"/>
        <end position="30"/>
    </location>
</feature>
<dbReference type="EMBL" id="ML734954">
    <property type="protein sequence ID" value="KAB8207808.1"/>
    <property type="molecule type" value="Genomic_DNA"/>
</dbReference>
<dbReference type="AlphaFoldDB" id="A0A5N6DRN3"/>
<keyword evidence="1" id="KW-1133">Transmembrane helix</keyword>
<dbReference type="VEuPathDB" id="FungiDB:BDV34DRAFT_191244"/>